<dbReference type="PANTHER" id="PTHR36350:SF2">
    <property type="entry name" value="PROTEIN, PUTATIVE-RELATED"/>
    <property type="match status" value="1"/>
</dbReference>
<evidence type="ECO:0000313" key="3">
    <source>
        <dbReference type="Proteomes" id="UP000029981"/>
    </source>
</evidence>
<dbReference type="PANTHER" id="PTHR36350">
    <property type="entry name" value="TRANSMEMBRANE PROTEIN"/>
    <property type="match status" value="1"/>
</dbReference>
<dbReference type="EMBL" id="CM002922">
    <property type="protein sequence ID" value="KGN65542.1"/>
    <property type="molecule type" value="Genomic_DNA"/>
</dbReference>
<reference evidence="2 3" key="2">
    <citation type="journal article" date="2009" name="PLoS ONE">
        <title>An integrated genetic and cytogenetic map of the cucumber genome.</title>
        <authorList>
            <person name="Ren Y."/>
            <person name="Zhang Z."/>
            <person name="Liu J."/>
            <person name="Staub J.E."/>
            <person name="Han Y."/>
            <person name="Cheng Z."/>
            <person name="Li X."/>
            <person name="Lu J."/>
            <person name="Miao H."/>
            <person name="Kang H."/>
            <person name="Xie B."/>
            <person name="Gu X."/>
            <person name="Wang X."/>
            <person name="Du Y."/>
            <person name="Jin W."/>
            <person name="Huang S."/>
        </authorList>
    </citation>
    <scope>NUCLEOTIDE SEQUENCE [LARGE SCALE GENOMIC DNA]</scope>
    <source>
        <strain evidence="3">cv. 9930</strain>
    </source>
</reference>
<reference evidence="2 3" key="3">
    <citation type="journal article" date="2010" name="BMC Genomics">
        <title>Transcriptome sequencing and comparative analysis of cucumber flowers with different sex types.</title>
        <authorList>
            <person name="Guo S."/>
            <person name="Zheng Y."/>
            <person name="Joung J.G."/>
            <person name="Liu S."/>
            <person name="Zhang Z."/>
            <person name="Crasta O.R."/>
            <person name="Sobral B.W."/>
            <person name="Xu Y."/>
            <person name="Huang S."/>
            <person name="Fei Z."/>
        </authorList>
    </citation>
    <scope>NUCLEOTIDE SEQUENCE [LARGE SCALE GENOMIC DNA]</scope>
    <source>
        <strain evidence="3">cv. 9930</strain>
    </source>
</reference>
<sequence>MDSTAVLHRGFSAPPRPPLPTTTPSSVLRPQLALFTFPSNNALSSVHLLLKKSNDNYNSRYGSLNKNNNVIDIQCTNLSTSVPSGSNDGRNFPVANARLALKSLLCFSYSSKKADHTNFLNNQKRKALLALLDQNPKEAEKIIKIVESKYRNNSNKQIQYEAKMAIIQILIHMGTPESLRWAVKKYSEITNMEERPSDATIFLYNAVIRTLIGDNKNIADHWKAYVNVITSDPTSQS</sequence>
<evidence type="ECO:0000256" key="1">
    <source>
        <dbReference type="SAM" id="MobiDB-lite"/>
    </source>
</evidence>
<protein>
    <submittedName>
        <fullName evidence="2">Uncharacterized protein</fullName>
    </submittedName>
</protein>
<reference evidence="2 3" key="1">
    <citation type="journal article" date="2009" name="Nat. Genet.">
        <title>The genome of the cucumber, Cucumis sativus L.</title>
        <authorList>
            <person name="Huang S."/>
            <person name="Li R."/>
            <person name="Zhang Z."/>
            <person name="Li L."/>
            <person name="Gu X."/>
            <person name="Fan W."/>
            <person name="Lucas W.J."/>
            <person name="Wang X."/>
            <person name="Xie B."/>
            <person name="Ni P."/>
            <person name="Ren Y."/>
            <person name="Zhu H."/>
            <person name="Li J."/>
            <person name="Lin K."/>
            <person name="Jin W."/>
            <person name="Fei Z."/>
            <person name="Li G."/>
            <person name="Staub J."/>
            <person name="Kilian A."/>
            <person name="van der Vossen E.A."/>
            <person name="Wu Y."/>
            <person name="Guo J."/>
            <person name="He J."/>
            <person name="Jia Z."/>
            <person name="Ren Y."/>
            <person name="Tian G."/>
            <person name="Lu Y."/>
            <person name="Ruan J."/>
            <person name="Qian W."/>
            <person name="Wang M."/>
            <person name="Huang Q."/>
            <person name="Li B."/>
            <person name="Xuan Z."/>
            <person name="Cao J."/>
            <person name="Asan"/>
            <person name="Wu Z."/>
            <person name="Zhang J."/>
            <person name="Cai Q."/>
            <person name="Bai Y."/>
            <person name="Zhao B."/>
            <person name="Han Y."/>
            <person name="Li Y."/>
            <person name="Li X."/>
            <person name="Wang S."/>
            <person name="Shi Q."/>
            <person name="Liu S."/>
            <person name="Cho W.K."/>
            <person name="Kim J.Y."/>
            <person name="Xu Y."/>
            <person name="Heller-Uszynska K."/>
            <person name="Miao H."/>
            <person name="Cheng Z."/>
            <person name="Zhang S."/>
            <person name="Wu J."/>
            <person name="Yang Y."/>
            <person name="Kang H."/>
            <person name="Li M."/>
            <person name="Liang H."/>
            <person name="Ren X."/>
            <person name="Shi Z."/>
            <person name="Wen M."/>
            <person name="Jian M."/>
            <person name="Yang H."/>
            <person name="Zhang G."/>
            <person name="Yang Z."/>
            <person name="Chen R."/>
            <person name="Liu S."/>
            <person name="Li J."/>
            <person name="Ma L."/>
            <person name="Liu H."/>
            <person name="Zhou Y."/>
            <person name="Zhao J."/>
            <person name="Fang X."/>
            <person name="Li G."/>
            <person name="Fang L."/>
            <person name="Li Y."/>
            <person name="Liu D."/>
            <person name="Zheng H."/>
            <person name="Zhang Y."/>
            <person name="Qin N."/>
            <person name="Li Z."/>
            <person name="Yang G."/>
            <person name="Yang S."/>
            <person name="Bolund L."/>
            <person name="Kristiansen K."/>
            <person name="Zheng H."/>
            <person name="Li S."/>
            <person name="Zhang X."/>
            <person name="Yang H."/>
            <person name="Wang J."/>
            <person name="Sun R."/>
            <person name="Zhang B."/>
            <person name="Jiang S."/>
            <person name="Wang J."/>
            <person name="Du Y."/>
            <person name="Li S."/>
        </authorList>
    </citation>
    <scope>NUCLEOTIDE SEQUENCE [LARGE SCALE GENOMIC DNA]</scope>
    <source>
        <strain evidence="3">cv. 9930</strain>
    </source>
</reference>
<reference evidence="2 3" key="4">
    <citation type="journal article" date="2011" name="BMC Genomics">
        <title>RNA-Seq improves annotation of protein-coding genes in the cucumber genome.</title>
        <authorList>
            <person name="Li Z."/>
            <person name="Zhang Z."/>
            <person name="Yan P."/>
            <person name="Huang S."/>
            <person name="Fei Z."/>
            <person name="Lin K."/>
        </authorList>
    </citation>
    <scope>NUCLEOTIDE SEQUENCE [LARGE SCALE GENOMIC DNA]</scope>
    <source>
        <strain evidence="3">cv. 9930</strain>
    </source>
</reference>
<name>A0A0A0LXK7_CUCSA</name>
<proteinExistence type="predicted"/>
<accession>A0A0A0LXK7</accession>
<dbReference type="KEGG" id="csv:101202955"/>
<gene>
    <name evidence="2" type="ORF">Csa_1G441330</name>
</gene>
<organism evidence="2 3">
    <name type="scientific">Cucumis sativus</name>
    <name type="common">Cucumber</name>
    <dbReference type="NCBI Taxonomy" id="3659"/>
    <lineage>
        <taxon>Eukaryota</taxon>
        <taxon>Viridiplantae</taxon>
        <taxon>Streptophyta</taxon>
        <taxon>Embryophyta</taxon>
        <taxon>Tracheophyta</taxon>
        <taxon>Spermatophyta</taxon>
        <taxon>Magnoliopsida</taxon>
        <taxon>eudicotyledons</taxon>
        <taxon>Gunneridae</taxon>
        <taxon>Pentapetalae</taxon>
        <taxon>rosids</taxon>
        <taxon>fabids</taxon>
        <taxon>Cucurbitales</taxon>
        <taxon>Cucurbitaceae</taxon>
        <taxon>Benincaseae</taxon>
        <taxon>Cucumis</taxon>
    </lineage>
</organism>
<evidence type="ECO:0000313" key="2">
    <source>
        <dbReference type="EMBL" id="KGN65542.1"/>
    </source>
</evidence>
<dbReference type="Proteomes" id="UP000029981">
    <property type="component" value="Chromosome 1"/>
</dbReference>
<dbReference type="OrthoDB" id="1398107at2759"/>
<keyword evidence="3" id="KW-1185">Reference proteome</keyword>
<dbReference type="Gramene" id="KGN65542">
    <property type="protein sequence ID" value="KGN65542"/>
    <property type="gene ID" value="Csa_1G441330"/>
</dbReference>
<feature type="region of interest" description="Disordered" evidence="1">
    <location>
        <begin position="1"/>
        <end position="24"/>
    </location>
</feature>
<dbReference type="AlphaFoldDB" id="A0A0A0LXK7"/>